<gene>
    <name evidence="2" type="ORF">ENM84_03085</name>
</gene>
<sequence length="339" mass="39752">MNRVKLRFSDLIIEFIDRDKGIKQIYEFAEKGTWHPVVVFGPEGCGKTSWLLQAVEILKDLSYGVIYFNPLRKQFEAEVGIESLRQRALDIVKQAASEHVLAKLIWVVIDFINDALRYGRKKLAIVVDDAFQYLGLREATAFVKGILEIIEHPDVEYERIVAIIATSEGLSRYEIGRHRWALIRHMWNMCKRGFEELYELIQKRVLGNTPNFDDVWRLTGGNPDIFLRLYQARWNVDEVIDDVIKSKKLTPSFIANWRNWLEKAIGDPDTLWSAEVPEELINKLIERNLIVYDLYNRDPWFWIDEPPPEKDLEIGVGKYIAWQTPLYREAIKKTLHIYS</sequence>
<dbReference type="Gene3D" id="3.40.50.300">
    <property type="entry name" value="P-loop containing nucleotide triphosphate hydrolases"/>
    <property type="match status" value="1"/>
</dbReference>
<reference evidence="2" key="1">
    <citation type="journal article" date="2020" name="mSystems">
        <title>Genome- and Community-Level Interaction Insights into Carbon Utilization and Element Cycling Functions of Hydrothermarchaeota in Hydrothermal Sediment.</title>
        <authorList>
            <person name="Zhou Z."/>
            <person name="Liu Y."/>
            <person name="Xu W."/>
            <person name="Pan J."/>
            <person name="Luo Z.H."/>
            <person name="Li M."/>
        </authorList>
    </citation>
    <scope>NUCLEOTIDE SEQUENCE [LARGE SCALE GENOMIC DNA]</scope>
    <source>
        <strain evidence="2">SpSt-1121</strain>
    </source>
</reference>
<dbReference type="InterPro" id="IPR011579">
    <property type="entry name" value="ATPase_dom"/>
</dbReference>
<dbReference type="InterPro" id="IPR027417">
    <property type="entry name" value="P-loop_NTPase"/>
</dbReference>
<name>A0A7C5XM95_9CREN</name>
<dbReference type="AlphaFoldDB" id="A0A7C5XM95"/>
<organism evidence="2">
    <name type="scientific">Ignisphaera aggregans</name>
    <dbReference type="NCBI Taxonomy" id="334771"/>
    <lineage>
        <taxon>Archaea</taxon>
        <taxon>Thermoproteota</taxon>
        <taxon>Thermoprotei</taxon>
        <taxon>Desulfurococcales</taxon>
        <taxon>Desulfurococcaceae</taxon>
        <taxon>Ignisphaera</taxon>
    </lineage>
</organism>
<dbReference type="EMBL" id="DRZI01000131">
    <property type="protein sequence ID" value="HHP81628.1"/>
    <property type="molecule type" value="Genomic_DNA"/>
</dbReference>
<dbReference type="Pfam" id="PF01637">
    <property type="entry name" value="ATPase_2"/>
    <property type="match status" value="1"/>
</dbReference>
<protein>
    <recommendedName>
        <fullName evidence="1">ATPase domain-containing protein</fullName>
    </recommendedName>
</protein>
<dbReference type="SUPFAM" id="SSF52540">
    <property type="entry name" value="P-loop containing nucleoside triphosphate hydrolases"/>
    <property type="match status" value="1"/>
</dbReference>
<dbReference type="GO" id="GO:0005524">
    <property type="term" value="F:ATP binding"/>
    <property type="evidence" value="ECO:0007669"/>
    <property type="project" value="InterPro"/>
</dbReference>
<proteinExistence type="predicted"/>
<evidence type="ECO:0000259" key="1">
    <source>
        <dbReference type="Pfam" id="PF01637"/>
    </source>
</evidence>
<comment type="caution">
    <text evidence="2">The sequence shown here is derived from an EMBL/GenBank/DDBJ whole genome shotgun (WGS) entry which is preliminary data.</text>
</comment>
<feature type="domain" description="ATPase" evidence="1">
    <location>
        <begin position="15"/>
        <end position="224"/>
    </location>
</feature>
<accession>A0A7C5XM95</accession>
<evidence type="ECO:0000313" key="2">
    <source>
        <dbReference type="EMBL" id="HHP81628.1"/>
    </source>
</evidence>